<accession>A0A9J7GLZ1</accession>
<protein>
    <submittedName>
        <fullName evidence="6">Regulated endocrine-specific protein 18 isoform X2</fullName>
    </submittedName>
</protein>
<name>A0A9J7GLZ1_CRIGR</name>
<feature type="region of interest" description="Disordered" evidence="3">
    <location>
        <begin position="122"/>
        <end position="141"/>
    </location>
</feature>
<dbReference type="AlphaFoldDB" id="A0A9J7GLZ1"/>
<dbReference type="Proteomes" id="UP001108280">
    <property type="component" value="Chromosome 2"/>
</dbReference>
<evidence type="ECO:0000256" key="2">
    <source>
        <dbReference type="ARBA" id="ARBA00023329"/>
    </source>
</evidence>
<evidence type="ECO:0000313" key="6">
    <source>
        <dbReference type="RefSeq" id="XP_035294735.1"/>
    </source>
</evidence>
<sequence>MVSSAMKAEIRKSASEVQIENVTKPKKGSVKAWSPSERKKNEWDHSPCRKKAPPSGQGHVTSEPLWPFQGFAASIFRYLKYVLHQIVPEDLFWTDELAQEVLTKKVEHLSRLHLHNPCRKEGKAVSTTATTGVRGKQEEKHGFLYPKNPAVKVSKDRCFATKVVPKAPKQEANHPSKGFFGPFPTVGLNLVAD</sequence>
<organism evidence="5 6">
    <name type="scientific">Cricetulus griseus</name>
    <name type="common">Chinese hamster</name>
    <name type="synonym">Cricetulus barabensis griseus</name>
    <dbReference type="NCBI Taxonomy" id="10029"/>
    <lineage>
        <taxon>Eukaryota</taxon>
        <taxon>Metazoa</taxon>
        <taxon>Chordata</taxon>
        <taxon>Craniata</taxon>
        <taxon>Vertebrata</taxon>
        <taxon>Euteleostomi</taxon>
        <taxon>Mammalia</taxon>
        <taxon>Eutheria</taxon>
        <taxon>Euarchontoglires</taxon>
        <taxon>Glires</taxon>
        <taxon>Rodentia</taxon>
        <taxon>Myomorpha</taxon>
        <taxon>Muroidea</taxon>
        <taxon>Cricetidae</taxon>
        <taxon>Cricetinae</taxon>
        <taxon>Cricetulus</taxon>
    </lineage>
</organism>
<dbReference type="Pfam" id="PF14948">
    <property type="entry name" value="RESP18"/>
    <property type="match status" value="1"/>
</dbReference>
<dbReference type="SMART" id="SM01305">
    <property type="entry name" value="RESP18"/>
    <property type="match status" value="1"/>
</dbReference>
<gene>
    <name evidence="6" type="primary">Resp18</name>
</gene>
<evidence type="ECO:0000313" key="5">
    <source>
        <dbReference type="Proteomes" id="UP001108280"/>
    </source>
</evidence>
<dbReference type="GO" id="GO:0005783">
    <property type="term" value="C:endoplasmic reticulum"/>
    <property type="evidence" value="ECO:0007669"/>
    <property type="project" value="TreeGrafter"/>
</dbReference>
<reference evidence="5" key="1">
    <citation type="journal article" date="2018" name="Biotechnol. Bioeng.">
        <title>A reference genome of the Chinese hamster based on a hybrid assembly strategy.</title>
        <authorList>
            <person name="Rupp O."/>
            <person name="MacDonald M.L."/>
            <person name="Li S."/>
            <person name="Dhiman H."/>
            <person name="Polson S."/>
            <person name="Griep S."/>
            <person name="Heffner K."/>
            <person name="Hernandez I."/>
            <person name="Brinkrolf K."/>
            <person name="Jadhav V."/>
            <person name="Samoudi M."/>
            <person name="Hao H."/>
            <person name="Kingham B."/>
            <person name="Goesmann A."/>
            <person name="Betenbaugh M.J."/>
            <person name="Lewis N.E."/>
            <person name="Borth N."/>
            <person name="Lee K.H."/>
        </authorList>
    </citation>
    <scope>NUCLEOTIDE SEQUENCE [LARGE SCALE GENOMIC DNA]</scope>
    <source>
        <strain evidence="5">17A/GY</strain>
    </source>
</reference>
<feature type="region of interest" description="Disordered" evidence="3">
    <location>
        <begin position="1"/>
        <end position="60"/>
    </location>
</feature>
<keyword evidence="5" id="KW-1185">Reference proteome</keyword>
<keyword evidence="2" id="KW-0968">Cytoplasmic vesicle</keyword>
<dbReference type="PANTHER" id="PTHR17314">
    <property type="entry name" value="REGULATED ENDOCRINE SPECIFIC PROTEIN 18"/>
    <property type="match status" value="1"/>
</dbReference>
<dbReference type="PANTHER" id="PTHR17314:SF0">
    <property type="entry name" value="REGULATED ENDOCRINE-SPECIFIC PROTEIN 18"/>
    <property type="match status" value="1"/>
</dbReference>
<dbReference type="InterPro" id="IPR024833">
    <property type="entry name" value="RESP18"/>
</dbReference>
<dbReference type="RefSeq" id="XP_035294735.1">
    <property type="nucleotide sequence ID" value="XM_035438844.1"/>
</dbReference>
<dbReference type="GeneID" id="100767600"/>
<proteinExistence type="predicted"/>
<evidence type="ECO:0000259" key="4">
    <source>
        <dbReference type="Pfam" id="PF14948"/>
    </source>
</evidence>
<dbReference type="InterPro" id="IPR029403">
    <property type="entry name" value="RESP18_dom"/>
</dbReference>
<feature type="compositionally biased region" description="Basic and acidic residues" evidence="3">
    <location>
        <begin position="36"/>
        <end position="47"/>
    </location>
</feature>
<dbReference type="KEGG" id="cge:100767600"/>
<dbReference type="CTD" id="389075"/>
<reference evidence="6" key="3">
    <citation type="submission" date="2025-08" db="UniProtKB">
        <authorList>
            <consortium name="RefSeq"/>
        </authorList>
    </citation>
    <scope>IDENTIFICATION</scope>
    <source>
        <strain evidence="6">17A/GY</strain>
        <tissue evidence="6">Liver</tissue>
    </source>
</reference>
<comment type="subcellular location">
    <subcellularLocation>
        <location evidence="1">Cytoplasmic vesicle</location>
        <location evidence="1">Secretory vesicle</location>
    </subcellularLocation>
</comment>
<dbReference type="GO" id="GO:0030133">
    <property type="term" value="C:transport vesicle"/>
    <property type="evidence" value="ECO:0007669"/>
    <property type="project" value="UniProtKB-SubCell"/>
</dbReference>
<dbReference type="RefSeq" id="XP_035317192.1">
    <property type="nucleotide sequence ID" value="XM_035461301.1"/>
</dbReference>
<evidence type="ECO:0000256" key="3">
    <source>
        <dbReference type="SAM" id="MobiDB-lite"/>
    </source>
</evidence>
<reference evidence="5" key="2">
    <citation type="journal article" date="2020" name="Biotechnol. Bioeng.">
        <title>Chromosome-scale scaffolds for the Chinese hamster reference genome assembly to facilitate the study of the CHO epigenome.</title>
        <authorList>
            <person name="Hilliard W."/>
            <person name="MacDonald M."/>
            <person name="Lee K.H."/>
        </authorList>
    </citation>
    <scope>NUCLEOTIDE SEQUENCE [LARGE SCALE GENOMIC DNA]</scope>
    <source>
        <strain evidence="5">17A/GY</strain>
    </source>
</reference>
<feature type="domain" description="RESP18" evidence="4">
    <location>
        <begin position="56"/>
        <end position="158"/>
    </location>
</feature>
<evidence type="ECO:0000256" key="1">
    <source>
        <dbReference type="ARBA" id="ARBA00004398"/>
    </source>
</evidence>
<dbReference type="OrthoDB" id="9837799at2759"/>